<dbReference type="GO" id="GO:0005737">
    <property type="term" value="C:cytoplasm"/>
    <property type="evidence" value="ECO:0007669"/>
    <property type="project" value="UniProtKB-ARBA"/>
</dbReference>
<feature type="domain" description="B box-type" evidence="9">
    <location>
        <begin position="148"/>
        <end position="188"/>
    </location>
</feature>
<evidence type="ECO:0000313" key="12">
    <source>
        <dbReference type="Proteomes" id="UP001591681"/>
    </source>
</evidence>
<dbReference type="InterPro" id="IPR000315">
    <property type="entry name" value="Znf_B-box"/>
</dbReference>
<dbReference type="InterPro" id="IPR001841">
    <property type="entry name" value="Znf_RING"/>
</dbReference>
<evidence type="ECO:0000256" key="1">
    <source>
        <dbReference type="ARBA" id="ARBA00022588"/>
    </source>
</evidence>
<evidence type="ECO:0000256" key="2">
    <source>
        <dbReference type="ARBA" id="ARBA00022723"/>
    </source>
</evidence>
<protein>
    <recommendedName>
        <fullName evidence="13">Tripartite motif-containing protein 16-like</fullName>
    </recommendedName>
</protein>
<keyword evidence="3 6" id="KW-0863">Zinc-finger</keyword>
<evidence type="ECO:0000313" key="11">
    <source>
        <dbReference type="EMBL" id="KAL2092718.1"/>
    </source>
</evidence>
<dbReference type="SUPFAM" id="SSF49899">
    <property type="entry name" value="Concanavalin A-like lectins/glucanases"/>
    <property type="match status" value="1"/>
</dbReference>
<dbReference type="SMART" id="SM00184">
    <property type="entry name" value="RING"/>
    <property type="match status" value="1"/>
</dbReference>
<dbReference type="Pfam" id="PF25600">
    <property type="entry name" value="TRIM_CC"/>
    <property type="match status" value="1"/>
</dbReference>
<dbReference type="PRINTS" id="PR01407">
    <property type="entry name" value="BUTYPHLNCDUF"/>
</dbReference>
<dbReference type="InterPro" id="IPR006574">
    <property type="entry name" value="PRY"/>
</dbReference>
<dbReference type="SUPFAM" id="SSF57845">
    <property type="entry name" value="B-box zinc-binding domain"/>
    <property type="match status" value="1"/>
</dbReference>
<dbReference type="PANTHER" id="PTHR25465">
    <property type="entry name" value="B-BOX DOMAIN CONTAINING"/>
    <property type="match status" value="1"/>
</dbReference>
<evidence type="ECO:0000259" key="8">
    <source>
        <dbReference type="PROSITE" id="PS50089"/>
    </source>
</evidence>
<dbReference type="CDD" id="cd19802">
    <property type="entry name" value="Bbox1_TRIM8-like"/>
    <property type="match status" value="1"/>
</dbReference>
<dbReference type="Gene3D" id="3.30.40.10">
    <property type="entry name" value="Zinc/RING finger domain, C3HC4 (zinc finger)"/>
    <property type="match status" value="1"/>
</dbReference>
<dbReference type="SMART" id="SM00589">
    <property type="entry name" value="PRY"/>
    <property type="match status" value="1"/>
</dbReference>
<dbReference type="EMBL" id="JBHFQA010000010">
    <property type="protein sequence ID" value="KAL2092718.1"/>
    <property type="molecule type" value="Genomic_DNA"/>
</dbReference>
<dbReference type="InterPro" id="IPR058030">
    <property type="entry name" value="TRIM8/14/16/25/29/45/65_CC"/>
</dbReference>
<evidence type="ECO:0000256" key="4">
    <source>
        <dbReference type="ARBA" id="ARBA00022833"/>
    </source>
</evidence>
<evidence type="ECO:0000259" key="10">
    <source>
        <dbReference type="PROSITE" id="PS50188"/>
    </source>
</evidence>
<organism evidence="11 12">
    <name type="scientific">Coilia grayii</name>
    <name type="common">Gray's grenadier anchovy</name>
    <dbReference type="NCBI Taxonomy" id="363190"/>
    <lineage>
        <taxon>Eukaryota</taxon>
        <taxon>Metazoa</taxon>
        <taxon>Chordata</taxon>
        <taxon>Craniata</taxon>
        <taxon>Vertebrata</taxon>
        <taxon>Euteleostomi</taxon>
        <taxon>Actinopterygii</taxon>
        <taxon>Neopterygii</taxon>
        <taxon>Teleostei</taxon>
        <taxon>Clupei</taxon>
        <taxon>Clupeiformes</taxon>
        <taxon>Clupeoidei</taxon>
        <taxon>Engraulidae</taxon>
        <taxon>Coilinae</taxon>
        <taxon>Coilia</taxon>
    </lineage>
</organism>
<dbReference type="InterPro" id="IPR001870">
    <property type="entry name" value="B30.2/SPRY"/>
</dbReference>
<keyword evidence="2" id="KW-0479">Metal-binding</keyword>
<dbReference type="InterPro" id="IPR051051">
    <property type="entry name" value="E3_ubiq-ligase_TRIM/RNF"/>
</dbReference>
<name>A0ABD1K1B1_9TELE</name>
<evidence type="ECO:0000256" key="7">
    <source>
        <dbReference type="SAM" id="Coils"/>
    </source>
</evidence>
<dbReference type="AlphaFoldDB" id="A0ABD1K1B1"/>
<dbReference type="InterPro" id="IPR013320">
    <property type="entry name" value="ConA-like_dom_sf"/>
</dbReference>
<dbReference type="Gene3D" id="4.10.830.40">
    <property type="match status" value="1"/>
</dbReference>
<dbReference type="InterPro" id="IPR003877">
    <property type="entry name" value="SPRY_dom"/>
</dbReference>
<evidence type="ECO:0008006" key="13">
    <source>
        <dbReference type="Google" id="ProtNLM"/>
    </source>
</evidence>
<dbReference type="PROSITE" id="PS50089">
    <property type="entry name" value="ZF_RING_2"/>
    <property type="match status" value="1"/>
</dbReference>
<gene>
    <name evidence="11" type="ORF">ACEWY4_012516</name>
</gene>
<dbReference type="Proteomes" id="UP001591681">
    <property type="component" value="Unassembled WGS sequence"/>
</dbReference>
<dbReference type="PROSITE" id="PS00518">
    <property type="entry name" value="ZF_RING_1"/>
    <property type="match status" value="1"/>
</dbReference>
<dbReference type="PROSITE" id="PS50188">
    <property type="entry name" value="B302_SPRY"/>
    <property type="match status" value="1"/>
</dbReference>
<feature type="domain" description="B30.2/SPRY" evidence="10">
    <location>
        <begin position="384"/>
        <end position="573"/>
    </location>
</feature>
<evidence type="ECO:0000256" key="6">
    <source>
        <dbReference type="PROSITE-ProRule" id="PRU00024"/>
    </source>
</evidence>
<dbReference type="Pfam" id="PF15227">
    <property type="entry name" value="zf-C3HC4_4"/>
    <property type="match status" value="1"/>
</dbReference>
<keyword evidence="5" id="KW-0391">Immunity</keyword>
<comment type="caution">
    <text evidence="11">The sequence shown here is derived from an EMBL/GenBank/DDBJ whole genome shotgun (WGS) entry which is preliminary data.</text>
</comment>
<dbReference type="Gene3D" id="3.30.160.60">
    <property type="entry name" value="Classic Zinc Finger"/>
    <property type="match status" value="1"/>
</dbReference>
<accession>A0ABD1K1B1</accession>
<evidence type="ECO:0000256" key="5">
    <source>
        <dbReference type="ARBA" id="ARBA00022859"/>
    </source>
</evidence>
<keyword evidence="1" id="KW-0399">Innate immunity</keyword>
<dbReference type="Gene3D" id="2.60.120.920">
    <property type="match status" value="1"/>
</dbReference>
<dbReference type="Pfam" id="PF00622">
    <property type="entry name" value="SPRY"/>
    <property type="match status" value="1"/>
</dbReference>
<evidence type="ECO:0000256" key="3">
    <source>
        <dbReference type="ARBA" id="ARBA00022771"/>
    </source>
</evidence>
<dbReference type="InterPro" id="IPR013083">
    <property type="entry name" value="Znf_RING/FYVE/PHD"/>
</dbReference>
<reference evidence="11 12" key="1">
    <citation type="submission" date="2024-09" db="EMBL/GenBank/DDBJ databases">
        <title>A chromosome-level genome assembly of Gray's grenadier anchovy, Coilia grayii.</title>
        <authorList>
            <person name="Fu Z."/>
        </authorList>
    </citation>
    <scope>NUCLEOTIDE SEQUENCE [LARGE SCALE GENOMIC DNA]</scope>
    <source>
        <strain evidence="11">G4</strain>
        <tissue evidence="11">Muscle</tissue>
    </source>
</reference>
<dbReference type="InterPro" id="IPR043136">
    <property type="entry name" value="B30.2/SPRY_sf"/>
</dbReference>
<keyword evidence="7" id="KW-0175">Coiled coil</keyword>
<dbReference type="GO" id="GO:0008270">
    <property type="term" value="F:zinc ion binding"/>
    <property type="evidence" value="ECO:0007669"/>
    <property type="project" value="UniProtKB-KW"/>
</dbReference>
<keyword evidence="4" id="KW-0862">Zinc</keyword>
<dbReference type="InterPro" id="IPR003879">
    <property type="entry name" value="Butyrophylin_SPRY"/>
</dbReference>
<dbReference type="SMART" id="SM00449">
    <property type="entry name" value="SPRY"/>
    <property type="match status" value="1"/>
</dbReference>
<dbReference type="CDD" id="cd16040">
    <property type="entry name" value="SPRY_PRY_SNTX"/>
    <property type="match status" value="1"/>
</dbReference>
<feature type="domain" description="RING-type" evidence="8">
    <location>
        <begin position="14"/>
        <end position="57"/>
    </location>
</feature>
<dbReference type="Pfam" id="PF00643">
    <property type="entry name" value="zf-B_box"/>
    <property type="match status" value="1"/>
</dbReference>
<dbReference type="SUPFAM" id="SSF57850">
    <property type="entry name" value="RING/U-box"/>
    <property type="match status" value="1"/>
</dbReference>
<dbReference type="InterPro" id="IPR017907">
    <property type="entry name" value="Znf_RING_CS"/>
</dbReference>
<evidence type="ECO:0000259" key="9">
    <source>
        <dbReference type="PROSITE" id="PS50119"/>
    </source>
</evidence>
<sequence length="573" mass="65319">MAEAMASNQDIFMCPICLDLLKDPVTLHCGHNYCLGCIKGCWDQEDLKGVYSCPQCRQTFTPRPVLNKNNIVAELVDQMRKTRIQTTARVVCTAGPGDVECDVCTGRKPKAVKSCLECLVSYCDTHLKAHNELIPGRNHTVIDATGQLQERICSRHKKVFEIFCRTDQSCICYLCTMDDHKGHDTITATTEWGNKKEGLGQSQRRCQQRIQEREKELQELRKAVETLKSSAQTTVEESERMFTEMMRSIERRRSEVTELIRAQEKAEVSRAEGLLKRLEQEIAELKRRDAEMKQLSLTEDHIHFLKNIVSITESPYSTISTSMTFSQSFSFEPVKESVSALKMQLEEKLDSIFKQEIVQISAAGWTSIEFITNTFKLFLEMSDGQALITEPVTREDFLHYCCHFTLDPNTAHTLLHLSEGNRRVEGRREVQSYPDHPDRFDVWGQVLCREGVSGRCYWEVEWSGGWVDIAVSYKSISRKGGGDKCRFGGNDQSWSLFLSSSSSSFCHNKKETELPLVASSRIGVYVDHRAGTLAFYSISDTMTLLHRVHTTFTHTLYPGFGFYYFTPSSVKLL</sequence>
<proteinExistence type="predicted"/>
<dbReference type="PROSITE" id="PS50119">
    <property type="entry name" value="ZF_BBOX"/>
    <property type="match status" value="1"/>
</dbReference>
<dbReference type="CDD" id="cd19769">
    <property type="entry name" value="Bbox2_TRIM16-like"/>
    <property type="match status" value="1"/>
</dbReference>
<dbReference type="SMART" id="SM00336">
    <property type="entry name" value="BBOX"/>
    <property type="match status" value="1"/>
</dbReference>
<dbReference type="Pfam" id="PF13765">
    <property type="entry name" value="PRY"/>
    <property type="match status" value="1"/>
</dbReference>
<feature type="coiled-coil region" evidence="7">
    <location>
        <begin position="203"/>
        <end position="295"/>
    </location>
</feature>
<dbReference type="PANTHER" id="PTHR25465:SF5">
    <property type="entry name" value="E3 UBIQUITIN_ISG15 LIGASE TRIM25-RELATED"/>
    <property type="match status" value="1"/>
</dbReference>
<keyword evidence="12" id="KW-1185">Reference proteome</keyword>
<dbReference type="GO" id="GO:0045087">
    <property type="term" value="P:innate immune response"/>
    <property type="evidence" value="ECO:0007669"/>
    <property type="project" value="UniProtKB-KW"/>
</dbReference>